<proteinExistence type="predicted"/>
<sequence length="120" mass="13725">MEWTLAILLGASALLLIISIVGNKKAVKKEHSEIDMVHMSVMKEINDMQSTIRNMELDIEVVAKEAGVQLSADEKLFMREILDLYKRKYSIESIAEKKQVSVSEIEQLLTPHLATRDERR</sequence>
<evidence type="ECO:0000313" key="2">
    <source>
        <dbReference type="Proteomes" id="UP000637074"/>
    </source>
</evidence>
<dbReference type="RefSeq" id="WP_191273510.1">
    <property type="nucleotide sequence ID" value="NZ_BNDS01000010.1"/>
</dbReference>
<accession>A0ABQ3NAD8</accession>
<gene>
    <name evidence="1" type="ORF">AM1BK_26290</name>
</gene>
<comment type="caution">
    <text evidence="1">The sequence shown here is derived from an EMBL/GenBank/DDBJ whole genome shotgun (WGS) entry which is preliminary data.</text>
</comment>
<organism evidence="1 2">
    <name type="scientific">Neobacillus kokaensis</name>
    <dbReference type="NCBI Taxonomy" id="2759023"/>
    <lineage>
        <taxon>Bacteria</taxon>
        <taxon>Bacillati</taxon>
        <taxon>Bacillota</taxon>
        <taxon>Bacilli</taxon>
        <taxon>Bacillales</taxon>
        <taxon>Bacillaceae</taxon>
        <taxon>Neobacillus</taxon>
    </lineage>
</organism>
<keyword evidence="2" id="KW-1185">Reference proteome</keyword>
<evidence type="ECO:0000313" key="1">
    <source>
        <dbReference type="EMBL" id="GHH99086.1"/>
    </source>
</evidence>
<reference evidence="1 2" key="1">
    <citation type="journal article" date="2022" name="Int. J. Syst. Evol. Microbiol.">
        <title>Neobacillus kokaensis sp. nov., isolated from soil.</title>
        <authorList>
            <person name="Yuki K."/>
            <person name="Matsubara H."/>
            <person name="Yamaguchi S."/>
        </authorList>
    </citation>
    <scope>NUCLEOTIDE SEQUENCE [LARGE SCALE GENOMIC DNA]</scope>
    <source>
        <strain evidence="1 2">LOB 377</strain>
    </source>
</reference>
<protein>
    <submittedName>
        <fullName evidence="1">Uncharacterized protein</fullName>
    </submittedName>
</protein>
<dbReference type="Proteomes" id="UP000637074">
    <property type="component" value="Unassembled WGS sequence"/>
</dbReference>
<dbReference type="EMBL" id="BNDS01000010">
    <property type="protein sequence ID" value="GHH99086.1"/>
    <property type="molecule type" value="Genomic_DNA"/>
</dbReference>
<name>A0ABQ3NAD8_9BACI</name>